<comment type="caution">
    <text evidence="3">The sequence shown here is derived from an EMBL/GenBank/DDBJ whole genome shotgun (WGS) entry which is preliminary data.</text>
</comment>
<accession>A0AAW2XXY1</accession>
<reference evidence="3" key="2">
    <citation type="journal article" date="2024" name="Plant">
        <title>Genomic evolution and insights into agronomic trait innovations of Sesamum species.</title>
        <authorList>
            <person name="Miao H."/>
            <person name="Wang L."/>
            <person name="Qu L."/>
            <person name="Liu H."/>
            <person name="Sun Y."/>
            <person name="Le M."/>
            <person name="Wang Q."/>
            <person name="Wei S."/>
            <person name="Zheng Y."/>
            <person name="Lin W."/>
            <person name="Duan Y."/>
            <person name="Cao H."/>
            <person name="Xiong S."/>
            <person name="Wang X."/>
            <person name="Wei L."/>
            <person name="Li C."/>
            <person name="Ma Q."/>
            <person name="Ju M."/>
            <person name="Zhao R."/>
            <person name="Li G."/>
            <person name="Mu C."/>
            <person name="Tian Q."/>
            <person name="Mei H."/>
            <person name="Zhang T."/>
            <person name="Gao T."/>
            <person name="Zhang H."/>
        </authorList>
    </citation>
    <scope>NUCLEOTIDE SEQUENCE</scope>
    <source>
        <strain evidence="3">KEN1</strain>
    </source>
</reference>
<gene>
    <name evidence="3" type="ORF">Slati_0468000</name>
</gene>
<dbReference type="PANTHER" id="PTHR33240">
    <property type="entry name" value="OS08G0508500 PROTEIN"/>
    <property type="match status" value="1"/>
</dbReference>
<dbReference type="EMBL" id="JACGWN010000002">
    <property type="protein sequence ID" value="KAL0458408.1"/>
    <property type="molecule type" value="Genomic_DNA"/>
</dbReference>
<proteinExistence type="predicted"/>
<feature type="coiled-coil region" evidence="1">
    <location>
        <begin position="95"/>
        <end position="122"/>
    </location>
</feature>
<evidence type="ECO:0000256" key="2">
    <source>
        <dbReference type="SAM" id="MobiDB-lite"/>
    </source>
</evidence>
<feature type="region of interest" description="Disordered" evidence="2">
    <location>
        <begin position="17"/>
        <end position="80"/>
    </location>
</feature>
<name>A0AAW2XXY1_9LAMI</name>
<reference evidence="3" key="1">
    <citation type="submission" date="2020-06" db="EMBL/GenBank/DDBJ databases">
        <authorList>
            <person name="Li T."/>
            <person name="Hu X."/>
            <person name="Zhang T."/>
            <person name="Song X."/>
            <person name="Zhang H."/>
            <person name="Dai N."/>
            <person name="Sheng W."/>
            <person name="Hou X."/>
            <person name="Wei L."/>
        </authorList>
    </citation>
    <scope>NUCLEOTIDE SEQUENCE</scope>
    <source>
        <strain evidence="3">KEN1</strain>
        <tissue evidence="3">Leaf</tissue>
    </source>
</reference>
<keyword evidence="1" id="KW-0175">Coiled coil</keyword>
<protein>
    <submittedName>
        <fullName evidence="3">Uncharacterized protein</fullName>
    </submittedName>
</protein>
<evidence type="ECO:0000256" key="1">
    <source>
        <dbReference type="SAM" id="Coils"/>
    </source>
</evidence>
<dbReference type="PANTHER" id="PTHR33240:SF15">
    <property type="entry name" value="GAG-PRO-LIKE PROTEIN"/>
    <property type="match status" value="1"/>
</dbReference>
<evidence type="ECO:0000313" key="3">
    <source>
        <dbReference type="EMBL" id="KAL0458408.1"/>
    </source>
</evidence>
<organism evidence="3">
    <name type="scientific">Sesamum latifolium</name>
    <dbReference type="NCBI Taxonomy" id="2727402"/>
    <lineage>
        <taxon>Eukaryota</taxon>
        <taxon>Viridiplantae</taxon>
        <taxon>Streptophyta</taxon>
        <taxon>Embryophyta</taxon>
        <taxon>Tracheophyta</taxon>
        <taxon>Spermatophyta</taxon>
        <taxon>Magnoliopsida</taxon>
        <taxon>eudicotyledons</taxon>
        <taxon>Gunneridae</taxon>
        <taxon>Pentapetalae</taxon>
        <taxon>asterids</taxon>
        <taxon>lamiids</taxon>
        <taxon>Lamiales</taxon>
        <taxon>Pedaliaceae</taxon>
        <taxon>Sesamum</taxon>
    </lineage>
</organism>
<feature type="compositionally biased region" description="Low complexity" evidence="2">
    <location>
        <begin position="17"/>
        <end position="34"/>
    </location>
</feature>
<sequence>MDTQGKAVKLVNSKLTISKSSSSSTKSVGVTTRSMSKKIKDSSQMTPLTGYVQKDFGSPNHASKDDKNKSPPSSPRSVSSHPFTINVALVMVTNATTIEEQLASLTRAIEGLTKHVQEQDAQIARLIHKADNVDASHIMGKQVEAHDEAKSQRKKSEAREDYKFPLRSSSRSRIFKGVQGKDRVFRQRITGVRPRINVIEIQIVLDEEDSAAANVIMIKNGYLNSNKNSCNVVHGDDIEDELLEKEDSSDTDDCMSTITFTDEDLLLGSKPHNRPLFVTKYVCEQKVNRILIDGGSAVNILPLRILKELGIPIDELSNSRLMIQGFNQGGQRAVGIIRLQHHGSKVTAPWAFSTVKKLHERYEVFHWLINRHDVVWNRNLKFEKKLARCYNNAYEDMFEDLCVLFGEPVPNEQVLVVPAAEPAPAEAEQVVPQDDVVVEVVPAVFNAENAS</sequence>
<dbReference type="AlphaFoldDB" id="A0AAW2XXY1"/>